<dbReference type="KEGG" id="clup:CLUP02_08030"/>
<feature type="transmembrane region" description="Helical" evidence="2">
    <location>
        <begin position="176"/>
        <end position="196"/>
    </location>
</feature>
<evidence type="ECO:0000256" key="2">
    <source>
        <dbReference type="SAM" id="Phobius"/>
    </source>
</evidence>
<proteinExistence type="predicted"/>
<feature type="transmembrane region" description="Helical" evidence="2">
    <location>
        <begin position="208"/>
        <end position="232"/>
    </location>
</feature>
<name>A0A9Q8SS35_9PEZI</name>
<evidence type="ECO:0000313" key="4">
    <source>
        <dbReference type="Proteomes" id="UP000830671"/>
    </source>
</evidence>
<evidence type="ECO:0000256" key="1">
    <source>
        <dbReference type="SAM" id="MobiDB-lite"/>
    </source>
</evidence>
<organism evidence="3 4">
    <name type="scientific">Colletotrichum lupini</name>
    <dbReference type="NCBI Taxonomy" id="145971"/>
    <lineage>
        <taxon>Eukaryota</taxon>
        <taxon>Fungi</taxon>
        <taxon>Dikarya</taxon>
        <taxon>Ascomycota</taxon>
        <taxon>Pezizomycotina</taxon>
        <taxon>Sordariomycetes</taxon>
        <taxon>Hypocreomycetidae</taxon>
        <taxon>Glomerellales</taxon>
        <taxon>Glomerellaceae</taxon>
        <taxon>Colletotrichum</taxon>
        <taxon>Colletotrichum acutatum species complex</taxon>
    </lineage>
</organism>
<accession>A0A9Q8SS35</accession>
<keyword evidence="2" id="KW-0472">Membrane</keyword>
<gene>
    <name evidence="3" type="ORF">CLUP02_08030</name>
</gene>
<keyword evidence="2" id="KW-1133">Transmembrane helix</keyword>
<dbReference type="RefSeq" id="XP_049144165.1">
    <property type="nucleotide sequence ID" value="XM_049287022.1"/>
</dbReference>
<keyword evidence="2" id="KW-0812">Transmembrane</keyword>
<feature type="transmembrane region" description="Helical" evidence="2">
    <location>
        <begin position="137"/>
        <end position="156"/>
    </location>
</feature>
<evidence type="ECO:0000313" key="3">
    <source>
        <dbReference type="EMBL" id="UQC82542.1"/>
    </source>
</evidence>
<reference evidence="3" key="1">
    <citation type="journal article" date="2021" name="Mol. Plant Microbe Interact.">
        <title>Complete Genome Sequence of the Plant-Pathogenic Fungus Colletotrichum lupini.</title>
        <authorList>
            <person name="Baroncelli R."/>
            <person name="Pensec F."/>
            <person name="Da Lio D."/>
            <person name="Boufleur T."/>
            <person name="Vicente I."/>
            <person name="Sarrocco S."/>
            <person name="Picot A."/>
            <person name="Baraldi E."/>
            <person name="Sukno S."/>
            <person name="Thon M."/>
            <person name="Le Floch G."/>
        </authorList>
    </citation>
    <scope>NUCLEOTIDE SEQUENCE</scope>
    <source>
        <strain evidence="3">IMI 504893</strain>
    </source>
</reference>
<dbReference type="Proteomes" id="UP000830671">
    <property type="component" value="Chromosome 4"/>
</dbReference>
<feature type="transmembrane region" description="Helical" evidence="2">
    <location>
        <begin position="238"/>
        <end position="264"/>
    </location>
</feature>
<feature type="region of interest" description="Disordered" evidence="1">
    <location>
        <begin position="23"/>
        <end position="50"/>
    </location>
</feature>
<protein>
    <submittedName>
        <fullName evidence="3">Uncharacterized protein</fullName>
    </submittedName>
</protein>
<sequence>MLRWGLNILQAGFHVLERALTEADPGTQNETSCRELDKEQSRRRRSGSSRSKVGILVTKIAFTCLRTAPIAPVESNVISVHGNSTDSGQERHTVFTNPPAYRQQKSLVPKVMWFSLTKNDMPDSSHKIAEVARLRRSYPTLNVATAVSGITAALMLANRSSTTTSVLSDMSTCLLVGSIITAAFTGMITIMLSFELQRVQETTRVREAMAWVPIFFFDLMVFELVMGLVFWFTAEHAWQYAAVLGLLSGSLFMIAAAVAVWVTLSASLHGYIHLQSDALMGAGQSPRNSQLQPHNDKKSKVFPSRSTFMRVGESIHSLIGPSTIPPNPSGSNQILCDGDRNSDSSLWVTEQYQKISPLAISGWAFPGQTTSSRMPAYFTTGIREPLERPDPPFRLPALRFSMKPFARIGGTTPTSVTPTPSKLLPLLELPLDIVFVIFDLWKSDDFESALNIPLSKPKSIASYEISEGTKKSFRPSTIRIKWFPEAMNEPFDNEALVLFAEVFCRMNGLKELMLDLVKGESLFADVFHASLHGRTLPSVKKFCLVVYNIAKSASVLWDLSLHPHLNVLELQKHDWPLRDVQVVVALFPNVQHLLLKGGLDGELIPAIRLLPRLQKLAIDTDQIVPLPPRRLEPHDLDDIMSQIENPPLNEKPRANALKFFQQKPGERLRARQVALDCHNMYIEWQKWMGIPRIAKRRN</sequence>
<keyword evidence="4" id="KW-1185">Reference proteome</keyword>
<dbReference type="AlphaFoldDB" id="A0A9Q8SS35"/>
<dbReference type="GeneID" id="73342032"/>
<dbReference type="EMBL" id="CP019476">
    <property type="protein sequence ID" value="UQC82542.1"/>
    <property type="molecule type" value="Genomic_DNA"/>
</dbReference>